<evidence type="ECO:0000313" key="2">
    <source>
        <dbReference type="EMBL" id="QHQ67643.1"/>
    </source>
</evidence>
<gene>
    <name evidence="2" type="ORF">GSR61_03160</name>
</gene>
<dbReference type="InterPro" id="IPR050523">
    <property type="entry name" value="AKR_Detox_Biosynth"/>
</dbReference>
<dbReference type="EMBL" id="CP047142">
    <property type="protein sequence ID" value="QHQ67643.1"/>
    <property type="molecule type" value="Genomic_DNA"/>
</dbReference>
<proteinExistence type="predicted"/>
<dbReference type="InterPro" id="IPR023210">
    <property type="entry name" value="NADP_OxRdtase_dom"/>
</dbReference>
<evidence type="ECO:0000313" key="3">
    <source>
        <dbReference type="Proteomes" id="UP000464915"/>
    </source>
</evidence>
<dbReference type="Proteomes" id="UP000464915">
    <property type="component" value="Chromosome"/>
</dbReference>
<dbReference type="InterPro" id="IPR036812">
    <property type="entry name" value="NAD(P)_OxRdtase_dom_sf"/>
</dbReference>
<accession>A0AB37DEQ5</accession>
<organism evidence="2 3">
    <name type="scientific">Lactobacillus crispatus</name>
    <dbReference type="NCBI Taxonomy" id="47770"/>
    <lineage>
        <taxon>Bacteria</taxon>
        <taxon>Bacillati</taxon>
        <taxon>Bacillota</taxon>
        <taxon>Bacilli</taxon>
        <taxon>Lactobacillales</taxon>
        <taxon>Lactobacillaceae</taxon>
        <taxon>Lactobacillus</taxon>
    </lineage>
</organism>
<evidence type="ECO:0000259" key="1">
    <source>
        <dbReference type="Pfam" id="PF00248"/>
    </source>
</evidence>
<name>A0AB37DEQ5_9LACO</name>
<dbReference type="PANTHER" id="PTHR43364:SF1">
    <property type="entry name" value="OXIDOREDUCTASE YDHF"/>
    <property type="match status" value="1"/>
</dbReference>
<dbReference type="Pfam" id="PF00248">
    <property type="entry name" value="Aldo_ket_red"/>
    <property type="match status" value="1"/>
</dbReference>
<dbReference type="Gene3D" id="3.20.20.100">
    <property type="entry name" value="NADP-dependent oxidoreductase domain"/>
    <property type="match status" value="1"/>
</dbReference>
<dbReference type="SUPFAM" id="SSF51430">
    <property type="entry name" value="NAD(P)-linked oxidoreductase"/>
    <property type="match status" value="1"/>
</dbReference>
<feature type="domain" description="NADP-dependent oxidoreductase" evidence="1">
    <location>
        <begin position="16"/>
        <end position="93"/>
    </location>
</feature>
<dbReference type="PANTHER" id="PTHR43364">
    <property type="entry name" value="NADH-SPECIFIC METHYLGLYOXAL REDUCTASE-RELATED"/>
    <property type="match status" value="1"/>
</dbReference>
<sequence length="111" mass="12227">MNQTNLGITSLKISTMGLGIMRMNAKTPQQATEALEAAFDNGINFIDSADIYGQGESEKIFGQVLKLSKIKRDDLFIQSKVGIIVDPDKSEGSRVFGGRYEFTKDHILEAI</sequence>
<reference evidence="2 3" key="1">
    <citation type="submission" date="2019-12" db="EMBL/GenBank/DDBJ databases">
        <title>Complete Genome Sequences of Lactobacillus strains, C25 and P38, Isolated from Chicken Cecum.</title>
        <authorList>
            <person name="Hassan H.M."/>
            <person name="Mendoza M."/>
            <person name="Rezvani M."/>
            <person name="Koci M.D."/>
            <person name="Dickey A.N."/>
            <person name="Scholl E.H."/>
        </authorList>
    </citation>
    <scope>NUCLEOTIDE SEQUENCE [LARGE SCALE GENOMIC DNA]</scope>
    <source>
        <strain evidence="2 3">C25</strain>
    </source>
</reference>
<protein>
    <recommendedName>
        <fullName evidence="1">NADP-dependent oxidoreductase domain-containing protein</fullName>
    </recommendedName>
</protein>
<dbReference type="RefSeq" id="WP_081307111.1">
    <property type="nucleotide sequence ID" value="NZ_CBCRTX010000003.1"/>
</dbReference>
<dbReference type="GO" id="GO:0005829">
    <property type="term" value="C:cytosol"/>
    <property type="evidence" value="ECO:0007669"/>
    <property type="project" value="TreeGrafter"/>
</dbReference>
<dbReference type="AlphaFoldDB" id="A0AB37DEQ5"/>